<keyword evidence="3 7" id="KW-0067">ATP-binding</keyword>
<evidence type="ECO:0000256" key="2">
    <source>
        <dbReference type="ARBA" id="ARBA00022741"/>
    </source>
</evidence>
<evidence type="ECO:0000313" key="11">
    <source>
        <dbReference type="EMBL" id="QQP36665.1"/>
    </source>
</evidence>
<keyword evidence="4" id="KW-0175">Coiled coil</keyword>
<dbReference type="InterPro" id="IPR001752">
    <property type="entry name" value="Kinesin_motor_dom"/>
</dbReference>
<dbReference type="PANTHER" id="PTHR47968:SF75">
    <property type="entry name" value="CENTROMERE-ASSOCIATED PROTEIN E"/>
    <property type="match status" value="1"/>
</dbReference>
<dbReference type="PROSITE" id="PS00411">
    <property type="entry name" value="KINESIN_MOTOR_1"/>
    <property type="match status" value="1"/>
</dbReference>
<evidence type="ECO:0000256" key="3">
    <source>
        <dbReference type="ARBA" id="ARBA00022840"/>
    </source>
</evidence>
<feature type="domain" description="Kinesin motor" evidence="10">
    <location>
        <begin position="14"/>
        <end position="343"/>
    </location>
</feature>
<dbReference type="Proteomes" id="UP000595437">
    <property type="component" value="Chromosome 16"/>
</dbReference>
<dbReference type="AlphaFoldDB" id="A0A7T8GRY7"/>
<dbReference type="GO" id="GO:0008017">
    <property type="term" value="F:microtubule binding"/>
    <property type="evidence" value="ECO:0007669"/>
    <property type="project" value="InterPro"/>
</dbReference>
<evidence type="ECO:0000256" key="6">
    <source>
        <dbReference type="ARBA" id="ARBA00023212"/>
    </source>
</evidence>
<dbReference type="FunFam" id="3.40.850.10:FF:000177">
    <property type="entry name" value="Kinesin-like protein"/>
    <property type="match status" value="1"/>
</dbReference>
<gene>
    <name evidence="11" type="ORF">FKW44_021833</name>
</gene>
<dbReference type="PANTHER" id="PTHR47968">
    <property type="entry name" value="CENTROMERE PROTEIN E"/>
    <property type="match status" value="1"/>
</dbReference>
<feature type="region of interest" description="Disordered" evidence="9">
    <location>
        <begin position="433"/>
        <end position="490"/>
    </location>
</feature>
<keyword evidence="8" id="KW-0493">Microtubule</keyword>
<evidence type="ECO:0000256" key="4">
    <source>
        <dbReference type="ARBA" id="ARBA00023054"/>
    </source>
</evidence>
<feature type="binding site" evidence="7">
    <location>
        <begin position="94"/>
        <end position="101"/>
    </location>
    <ligand>
        <name>ATP</name>
        <dbReference type="ChEBI" id="CHEBI:30616"/>
    </ligand>
</feature>
<comment type="subcellular location">
    <subcellularLocation>
        <location evidence="1">Cytoplasm</location>
        <location evidence="1">Cytoskeleton</location>
    </subcellularLocation>
</comment>
<keyword evidence="12" id="KW-1185">Reference proteome</keyword>
<name>A0A7T8GRY7_CALRO</name>
<dbReference type="GO" id="GO:0003777">
    <property type="term" value="F:microtubule motor activity"/>
    <property type="evidence" value="ECO:0007669"/>
    <property type="project" value="InterPro"/>
</dbReference>
<evidence type="ECO:0000313" key="12">
    <source>
        <dbReference type="Proteomes" id="UP000595437"/>
    </source>
</evidence>
<keyword evidence="6" id="KW-0206">Cytoskeleton</keyword>
<evidence type="ECO:0000256" key="9">
    <source>
        <dbReference type="SAM" id="MobiDB-lite"/>
    </source>
</evidence>
<dbReference type="Gene3D" id="3.40.850.10">
    <property type="entry name" value="Kinesin motor domain"/>
    <property type="match status" value="1"/>
</dbReference>
<organism evidence="11 12">
    <name type="scientific">Caligus rogercresseyi</name>
    <name type="common">Sea louse</name>
    <dbReference type="NCBI Taxonomy" id="217165"/>
    <lineage>
        <taxon>Eukaryota</taxon>
        <taxon>Metazoa</taxon>
        <taxon>Ecdysozoa</taxon>
        <taxon>Arthropoda</taxon>
        <taxon>Crustacea</taxon>
        <taxon>Multicrustacea</taxon>
        <taxon>Hexanauplia</taxon>
        <taxon>Copepoda</taxon>
        <taxon>Siphonostomatoida</taxon>
        <taxon>Caligidae</taxon>
        <taxon>Caligus</taxon>
    </lineage>
</organism>
<proteinExistence type="inferred from homology"/>
<keyword evidence="6" id="KW-0963">Cytoplasm</keyword>
<feature type="non-terminal residue" evidence="11">
    <location>
        <position position="1"/>
    </location>
</feature>
<keyword evidence="5 7" id="KW-0505">Motor protein</keyword>
<dbReference type="GO" id="GO:0000278">
    <property type="term" value="P:mitotic cell cycle"/>
    <property type="evidence" value="ECO:0007669"/>
    <property type="project" value="TreeGrafter"/>
</dbReference>
<feature type="compositionally biased region" description="Polar residues" evidence="9">
    <location>
        <begin position="464"/>
        <end position="481"/>
    </location>
</feature>
<evidence type="ECO:0000256" key="8">
    <source>
        <dbReference type="RuleBase" id="RU000394"/>
    </source>
</evidence>
<dbReference type="GO" id="GO:0005524">
    <property type="term" value="F:ATP binding"/>
    <property type="evidence" value="ECO:0007669"/>
    <property type="project" value="UniProtKB-UniRule"/>
</dbReference>
<dbReference type="Pfam" id="PF00225">
    <property type="entry name" value="Kinesin"/>
    <property type="match status" value="1"/>
</dbReference>
<reference evidence="12" key="1">
    <citation type="submission" date="2021-01" db="EMBL/GenBank/DDBJ databases">
        <title>Caligus Genome Assembly.</title>
        <authorList>
            <person name="Gallardo-Escarate C."/>
        </authorList>
    </citation>
    <scope>NUCLEOTIDE SEQUENCE [LARGE SCALE GENOMIC DNA]</scope>
</reference>
<dbReference type="SUPFAM" id="SSF52540">
    <property type="entry name" value="P-loop containing nucleoside triphosphate hydrolases"/>
    <property type="match status" value="1"/>
</dbReference>
<dbReference type="InterPro" id="IPR027417">
    <property type="entry name" value="P-loop_NTPase"/>
</dbReference>
<evidence type="ECO:0000256" key="7">
    <source>
        <dbReference type="PROSITE-ProRule" id="PRU00283"/>
    </source>
</evidence>
<evidence type="ECO:0000256" key="1">
    <source>
        <dbReference type="ARBA" id="ARBA00004245"/>
    </source>
</evidence>
<dbReference type="EMBL" id="CP045905">
    <property type="protein sequence ID" value="QQP36665.1"/>
    <property type="molecule type" value="Genomic_DNA"/>
</dbReference>
<dbReference type="SMART" id="SM00129">
    <property type="entry name" value="KISc"/>
    <property type="match status" value="1"/>
</dbReference>
<dbReference type="PRINTS" id="PR00380">
    <property type="entry name" value="KINESINHEAVY"/>
</dbReference>
<comment type="similarity">
    <text evidence="7 8">Belongs to the TRAFAC class myosin-kinesin ATPase superfamily. Kinesin family.</text>
</comment>
<dbReference type="InterPro" id="IPR019821">
    <property type="entry name" value="Kinesin_motor_CS"/>
</dbReference>
<sequence>FLLMDSRVFEGEEVVRVCVRVRRLLPRELKSGKSIHWNVESNRIWSPEDPRQKVYAFDSVLDSSARNGDVFESLCQHIVSSTFLGFNGTIFAYGQTSSGKTHTMMGDEDEPGIIPAAVDAIFDLIEATPSREFLLRVSYFEIYNENVVDLISESMEGRKRSLQLKEDTMGNIIVDGATELTVTEPNEIMHWLCYGEQHRHVGATNMNERSSRSHTIFRLIIESTAKQDPKAEDEELSDGAITVSHLNLVDLAGSERVSQAGTGGKSLREGGNINKSLLVLSQVISKLSEGSREFVPFRDSKLTRILKSSLGGNARTAIICTVTPAEREQTKSTLEFAFRAKNIVQHAQVNEVLDDKTYMRRLKKEMATLRQELEAERNGDRAVQEERWKSALSEKDREMQEMERERENLQTAIEVKEKQLQGLTERLLSGEAGPSHIKQNRRETWAPAPSKKANRRMSFFPRLLSNNNQEVSLEGNDTSTSVEEESPVFE</sequence>
<protein>
    <recommendedName>
        <fullName evidence="8">Kinesin-like protein</fullName>
    </recommendedName>
</protein>
<accession>A0A7T8GRY7</accession>
<dbReference type="GO" id="GO:0005874">
    <property type="term" value="C:microtubule"/>
    <property type="evidence" value="ECO:0007669"/>
    <property type="project" value="UniProtKB-KW"/>
</dbReference>
<keyword evidence="2 7" id="KW-0547">Nucleotide-binding</keyword>
<dbReference type="GO" id="GO:0007018">
    <property type="term" value="P:microtubule-based movement"/>
    <property type="evidence" value="ECO:0007669"/>
    <property type="project" value="InterPro"/>
</dbReference>
<dbReference type="InterPro" id="IPR027640">
    <property type="entry name" value="Kinesin-like_fam"/>
</dbReference>
<evidence type="ECO:0000259" key="10">
    <source>
        <dbReference type="PROSITE" id="PS50067"/>
    </source>
</evidence>
<dbReference type="InterPro" id="IPR036961">
    <property type="entry name" value="Kinesin_motor_dom_sf"/>
</dbReference>
<feature type="region of interest" description="Disordered" evidence="9">
    <location>
        <begin position="373"/>
        <end position="398"/>
    </location>
</feature>
<dbReference type="OrthoDB" id="3176171at2759"/>
<dbReference type="PROSITE" id="PS50067">
    <property type="entry name" value="KINESIN_MOTOR_2"/>
    <property type="match status" value="1"/>
</dbReference>
<evidence type="ECO:0000256" key="5">
    <source>
        <dbReference type="ARBA" id="ARBA00023175"/>
    </source>
</evidence>